<feature type="region of interest" description="Disordered" evidence="1">
    <location>
        <begin position="1"/>
        <end position="30"/>
    </location>
</feature>
<proteinExistence type="predicted"/>
<dbReference type="EMBL" id="GBXM01105407">
    <property type="protein sequence ID" value="JAH03170.1"/>
    <property type="molecule type" value="Transcribed_RNA"/>
</dbReference>
<organism evidence="2">
    <name type="scientific">Anguilla anguilla</name>
    <name type="common">European freshwater eel</name>
    <name type="synonym">Muraena anguilla</name>
    <dbReference type="NCBI Taxonomy" id="7936"/>
    <lineage>
        <taxon>Eukaryota</taxon>
        <taxon>Metazoa</taxon>
        <taxon>Chordata</taxon>
        <taxon>Craniata</taxon>
        <taxon>Vertebrata</taxon>
        <taxon>Euteleostomi</taxon>
        <taxon>Actinopterygii</taxon>
        <taxon>Neopterygii</taxon>
        <taxon>Teleostei</taxon>
        <taxon>Anguilliformes</taxon>
        <taxon>Anguillidae</taxon>
        <taxon>Anguilla</taxon>
    </lineage>
</organism>
<reference evidence="2" key="1">
    <citation type="submission" date="2014-11" db="EMBL/GenBank/DDBJ databases">
        <authorList>
            <person name="Amaro Gonzalez C."/>
        </authorList>
    </citation>
    <scope>NUCLEOTIDE SEQUENCE</scope>
</reference>
<evidence type="ECO:0000313" key="2">
    <source>
        <dbReference type="EMBL" id="JAH03170.1"/>
    </source>
</evidence>
<sequence length="44" mass="5126">MERLSTSAHYQKNLNNQFNSQQQHTTAQCPMKGYKGSYNNLLCF</sequence>
<dbReference type="AlphaFoldDB" id="A0A0E9PGG0"/>
<evidence type="ECO:0000256" key="1">
    <source>
        <dbReference type="SAM" id="MobiDB-lite"/>
    </source>
</evidence>
<accession>A0A0E9PGG0</accession>
<protein>
    <submittedName>
        <fullName evidence="2">Uncharacterized protein</fullName>
    </submittedName>
</protein>
<feature type="compositionally biased region" description="Polar residues" evidence="1">
    <location>
        <begin position="1"/>
        <end position="28"/>
    </location>
</feature>
<reference evidence="2" key="2">
    <citation type="journal article" date="2015" name="Fish Shellfish Immunol.">
        <title>Early steps in the European eel (Anguilla anguilla)-Vibrio vulnificus interaction in the gills: Role of the RtxA13 toxin.</title>
        <authorList>
            <person name="Callol A."/>
            <person name="Pajuelo D."/>
            <person name="Ebbesson L."/>
            <person name="Teles M."/>
            <person name="MacKenzie S."/>
            <person name="Amaro C."/>
        </authorList>
    </citation>
    <scope>NUCLEOTIDE SEQUENCE</scope>
</reference>
<name>A0A0E9PGG0_ANGAN</name>